<protein>
    <recommendedName>
        <fullName evidence="6 7">Thioredoxin</fullName>
    </recommendedName>
</protein>
<evidence type="ECO:0000256" key="2">
    <source>
        <dbReference type="ARBA" id="ARBA00022448"/>
    </source>
</evidence>
<dbReference type="PIRSF" id="PIRSF000077">
    <property type="entry name" value="Thioredoxin"/>
    <property type="match status" value="1"/>
</dbReference>
<dbReference type="InterPro" id="IPR036249">
    <property type="entry name" value="Thioredoxin-like_sf"/>
</dbReference>
<evidence type="ECO:0000313" key="9">
    <source>
        <dbReference type="EMBL" id="MBP2477476.1"/>
    </source>
</evidence>
<evidence type="ECO:0000256" key="4">
    <source>
        <dbReference type="ARBA" id="ARBA00023157"/>
    </source>
</evidence>
<keyword evidence="3" id="KW-0249">Electron transport</keyword>
<dbReference type="PROSITE" id="PS00194">
    <property type="entry name" value="THIOREDOXIN_1"/>
    <property type="match status" value="1"/>
</dbReference>
<keyword evidence="5" id="KW-0676">Redox-active center</keyword>
<evidence type="ECO:0000256" key="1">
    <source>
        <dbReference type="ARBA" id="ARBA00008987"/>
    </source>
</evidence>
<organism evidence="9 10">
    <name type="scientific">Crossiella equi</name>
    <dbReference type="NCBI Taxonomy" id="130796"/>
    <lineage>
        <taxon>Bacteria</taxon>
        <taxon>Bacillati</taxon>
        <taxon>Actinomycetota</taxon>
        <taxon>Actinomycetes</taxon>
        <taxon>Pseudonocardiales</taxon>
        <taxon>Pseudonocardiaceae</taxon>
        <taxon>Crossiella</taxon>
    </lineage>
</organism>
<dbReference type="SUPFAM" id="SSF52833">
    <property type="entry name" value="Thioredoxin-like"/>
    <property type="match status" value="1"/>
</dbReference>
<evidence type="ECO:0000256" key="5">
    <source>
        <dbReference type="ARBA" id="ARBA00023284"/>
    </source>
</evidence>
<dbReference type="RefSeq" id="WP_086788377.1">
    <property type="nucleotide sequence ID" value="NZ_JAGIOO010000001.1"/>
</dbReference>
<dbReference type="CDD" id="cd02947">
    <property type="entry name" value="TRX_family"/>
    <property type="match status" value="1"/>
</dbReference>
<reference evidence="9 10" key="1">
    <citation type="submission" date="2021-03" db="EMBL/GenBank/DDBJ databases">
        <title>Sequencing the genomes of 1000 actinobacteria strains.</title>
        <authorList>
            <person name="Klenk H.-P."/>
        </authorList>
    </citation>
    <scope>NUCLEOTIDE SEQUENCE [LARGE SCALE GENOMIC DNA]</scope>
    <source>
        <strain evidence="9 10">DSM 44580</strain>
    </source>
</reference>
<evidence type="ECO:0000256" key="3">
    <source>
        <dbReference type="ARBA" id="ARBA00022982"/>
    </source>
</evidence>
<keyword evidence="4" id="KW-1015">Disulfide bond</keyword>
<dbReference type="Proteomes" id="UP001519363">
    <property type="component" value="Unassembled WGS sequence"/>
</dbReference>
<feature type="domain" description="Thioredoxin" evidence="8">
    <location>
        <begin position="1"/>
        <end position="104"/>
    </location>
</feature>
<dbReference type="PANTHER" id="PTHR45663">
    <property type="entry name" value="GEO12009P1"/>
    <property type="match status" value="1"/>
</dbReference>
<dbReference type="PROSITE" id="PS51352">
    <property type="entry name" value="THIOREDOXIN_2"/>
    <property type="match status" value="1"/>
</dbReference>
<dbReference type="Pfam" id="PF00085">
    <property type="entry name" value="Thioredoxin"/>
    <property type="match status" value="1"/>
</dbReference>
<sequence>MIDLSEDLFAEHIRTTGGTVLVEFWAPWCGPCRMVTPVLAEIEAERPGVSVVKVNTDENPGLARDLGIMAAPTIQVYRGGKLVRSVVGARPKAQVLALLAEDIPEGQGRAAG</sequence>
<evidence type="ECO:0000256" key="6">
    <source>
        <dbReference type="NCBIfam" id="TIGR01068"/>
    </source>
</evidence>
<dbReference type="EMBL" id="JAGIOO010000001">
    <property type="protein sequence ID" value="MBP2477476.1"/>
    <property type="molecule type" value="Genomic_DNA"/>
</dbReference>
<proteinExistence type="inferred from homology"/>
<keyword evidence="2" id="KW-0813">Transport</keyword>
<comment type="similarity">
    <text evidence="1 7">Belongs to the thioredoxin family.</text>
</comment>
<dbReference type="InterPro" id="IPR005746">
    <property type="entry name" value="Thioredoxin"/>
</dbReference>
<name>A0ABS5ALP6_9PSEU</name>
<evidence type="ECO:0000259" key="8">
    <source>
        <dbReference type="PROSITE" id="PS51352"/>
    </source>
</evidence>
<keyword evidence="10" id="KW-1185">Reference proteome</keyword>
<dbReference type="NCBIfam" id="TIGR01068">
    <property type="entry name" value="thioredoxin"/>
    <property type="match status" value="1"/>
</dbReference>
<dbReference type="PRINTS" id="PR00421">
    <property type="entry name" value="THIOREDOXIN"/>
</dbReference>
<dbReference type="Gene3D" id="3.40.30.10">
    <property type="entry name" value="Glutaredoxin"/>
    <property type="match status" value="1"/>
</dbReference>
<accession>A0ABS5ALP6</accession>
<dbReference type="InterPro" id="IPR017937">
    <property type="entry name" value="Thioredoxin_CS"/>
</dbReference>
<dbReference type="InterPro" id="IPR013766">
    <property type="entry name" value="Thioredoxin_domain"/>
</dbReference>
<gene>
    <name evidence="9" type="ORF">JOF53_006348</name>
</gene>
<evidence type="ECO:0000256" key="7">
    <source>
        <dbReference type="PIRNR" id="PIRNR000077"/>
    </source>
</evidence>
<evidence type="ECO:0000313" key="10">
    <source>
        <dbReference type="Proteomes" id="UP001519363"/>
    </source>
</evidence>
<comment type="caution">
    <text evidence="9">The sequence shown here is derived from an EMBL/GenBank/DDBJ whole genome shotgun (WGS) entry which is preliminary data.</text>
</comment>
<dbReference type="PANTHER" id="PTHR45663:SF11">
    <property type="entry name" value="GEO12009P1"/>
    <property type="match status" value="1"/>
</dbReference>